<name>A0A9N8F3G7_9STRA</name>
<evidence type="ECO:0000256" key="2">
    <source>
        <dbReference type="SAM" id="MobiDB-lite"/>
    </source>
</evidence>
<dbReference type="SMART" id="SM00948">
    <property type="entry name" value="Proteasome_A_N"/>
    <property type="match status" value="1"/>
</dbReference>
<feature type="signal peptide" evidence="3">
    <location>
        <begin position="1"/>
        <end position="19"/>
    </location>
</feature>
<protein>
    <recommendedName>
        <fullName evidence="4">Proteasome alpha-type subunits domain-containing protein</fullName>
    </recommendedName>
</protein>
<evidence type="ECO:0000259" key="4">
    <source>
        <dbReference type="SMART" id="SM00948"/>
    </source>
</evidence>
<evidence type="ECO:0000313" key="5">
    <source>
        <dbReference type="EMBL" id="CAB9529805.1"/>
    </source>
</evidence>
<dbReference type="InterPro" id="IPR029055">
    <property type="entry name" value="Ntn_hydrolases_N"/>
</dbReference>
<dbReference type="Pfam" id="PF10584">
    <property type="entry name" value="Proteasome_A_N"/>
    <property type="match status" value="1"/>
</dbReference>
<dbReference type="Gene3D" id="3.60.20.10">
    <property type="entry name" value="Glutamine Phosphoribosylpyrophosphate, subunit 1, domain 1"/>
    <property type="match status" value="1"/>
</dbReference>
<dbReference type="Proteomes" id="UP001153069">
    <property type="component" value="Unassembled WGS sequence"/>
</dbReference>
<dbReference type="GO" id="GO:0006511">
    <property type="term" value="P:ubiquitin-dependent protein catabolic process"/>
    <property type="evidence" value="ECO:0007669"/>
    <property type="project" value="InterPro"/>
</dbReference>
<feature type="chain" id="PRO_5040331182" description="Proteasome alpha-type subunits domain-containing protein" evidence="3">
    <location>
        <begin position="20"/>
        <end position="339"/>
    </location>
</feature>
<sequence length="339" mass="37448">MMKQLIALAFLSTISVASSSTNYKPLYYDRMIHFSPDGRLLQVEYAATAAENSSPLIVCQLGCCDNTMVAMTCSRSPSNSASSRHHQRPQDRLVVLEDTAVVAMSGVLADSLALLKQALNDWEDFKFVFGDQDRPSMMLTKIAESIGTACHTNCFSGGIRPYGSTMLIMGIDIDGATGGEDKRNDATEASQPFPFRIIQTDPSGGVKSIPLQSTDKQKSQQFSSSSVDLLKITGGSHDLRLKLEKAIQKLEDDPSSTMWERMRSLAAILVEAQEEMDNTASFFGLKKRKRRNKKDSTGENPTQARLNYKFEAVILSSKLGIHRLTEEQVDQLLKEVDSM</sequence>
<feature type="region of interest" description="Disordered" evidence="2">
    <location>
        <begin position="197"/>
        <end position="222"/>
    </location>
</feature>
<reference evidence="5" key="1">
    <citation type="submission" date="2020-06" db="EMBL/GenBank/DDBJ databases">
        <authorList>
            <consortium name="Plant Systems Biology data submission"/>
        </authorList>
    </citation>
    <scope>NUCLEOTIDE SEQUENCE</scope>
    <source>
        <strain evidence="5">D6</strain>
    </source>
</reference>
<evidence type="ECO:0000313" key="6">
    <source>
        <dbReference type="Proteomes" id="UP001153069"/>
    </source>
</evidence>
<dbReference type="InterPro" id="IPR001353">
    <property type="entry name" value="Proteasome_sua/b"/>
</dbReference>
<dbReference type="InterPro" id="IPR050115">
    <property type="entry name" value="Proteasome_alpha"/>
</dbReference>
<comment type="caution">
    <text evidence="5">The sequence shown here is derived from an EMBL/GenBank/DDBJ whole genome shotgun (WGS) entry which is preliminary data.</text>
</comment>
<keyword evidence="3" id="KW-0732">Signal</keyword>
<dbReference type="SUPFAM" id="SSF56235">
    <property type="entry name" value="N-terminal nucleophile aminohydrolases (Ntn hydrolases)"/>
    <property type="match status" value="1"/>
</dbReference>
<evidence type="ECO:0000256" key="3">
    <source>
        <dbReference type="SAM" id="SignalP"/>
    </source>
</evidence>
<dbReference type="InterPro" id="IPR000426">
    <property type="entry name" value="Proteasome_asu_N"/>
</dbReference>
<dbReference type="EMBL" id="CAICTM010002628">
    <property type="protein sequence ID" value="CAB9529805.1"/>
    <property type="molecule type" value="Genomic_DNA"/>
</dbReference>
<keyword evidence="1" id="KW-0647">Proteasome</keyword>
<organism evidence="5 6">
    <name type="scientific">Seminavis robusta</name>
    <dbReference type="NCBI Taxonomy" id="568900"/>
    <lineage>
        <taxon>Eukaryota</taxon>
        <taxon>Sar</taxon>
        <taxon>Stramenopiles</taxon>
        <taxon>Ochrophyta</taxon>
        <taxon>Bacillariophyta</taxon>
        <taxon>Bacillariophyceae</taxon>
        <taxon>Bacillariophycidae</taxon>
        <taxon>Naviculales</taxon>
        <taxon>Naviculaceae</taxon>
        <taxon>Seminavis</taxon>
    </lineage>
</organism>
<dbReference type="OrthoDB" id="47356at2759"/>
<evidence type="ECO:0000256" key="1">
    <source>
        <dbReference type="ARBA" id="ARBA00022942"/>
    </source>
</evidence>
<proteinExistence type="predicted"/>
<keyword evidence="6" id="KW-1185">Reference proteome</keyword>
<dbReference type="AlphaFoldDB" id="A0A9N8F3G7"/>
<accession>A0A9N8F3G7</accession>
<dbReference type="PANTHER" id="PTHR11599">
    <property type="entry name" value="PROTEASOME SUBUNIT ALPHA/BETA"/>
    <property type="match status" value="1"/>
</dbReference>
<gene>
    <name evidence="5" type="ORF">SEMRO_2630_G333140.2</name>
</gene>
<dbReference type="Pfam" id="PF00227">
    <property type="entry name" value="Proteasome"/>
    <property type="match status" value="1"/>
</dbReference>
<feature type="domain" description="Proteasome alpha-type subunits" evidence="4">
    <location>
        <begin position="28"/>
        <end position="49"/>
    </location>
</feature>
<dbReference type="GO" id="GO:0019773">
    <property type="term" value="C:proteasome core complex, alpha-subunit complex"/>
    <property type="evidence" value="ECO:0007669"/>
    <property type="project" value="InterPro"/>
</dbReference>